<evidence type="ECO:0000259" key="5">
    <source>
        <dbReference type="Pfam" id="PF00149"/>
    </source>
</evidence>
<dbReference type="PANTHER" id="PTHR42988">
    <property type="entry name" value="PHOSPHOHYDROLASE"/>
    <property type="match status" value="1"/>
</dbReference>
<dbReference type="RefSeq" id="WP_067332640.1">
    <property type="nucleotide sequence ID" value="NZ_LNKT01000072.1"/>
</dbReference>
<dbReference type="InterPro" id="IPR050884">
    <property type="entry name" value="CNP_phosphodiesterase-III"/>
</dbReference>
<evidence type="ECO:0000256" key="1">
    <source>
        <dbReference type="ARBA" id="ARBA00022723"/>
    </source>
</evidence>
<dbReference type="OrthoDB" id="651281at2"/>
<name>A0A151CE31_9BACT</name>
<dbReference type="SUPFAM" id="SSF56300">
    <property type="entry name" value="Metallo-dependent phosphatases"/>
    <property type="match status" value="1"/>
</dbReference>
<organism evidence="6 7">
    <name type="scientific">Sulfurovum riftiae</name>
    <dbReference type="NCBI Taxonomy" id="1630136"/>
    <lineage>
        <taxon>Bacteria</taxon>
        <taxon>Pseudomonadati</taxon>
        <taxon>Campylobacterota</taxon>
        <taxon>Epsilonproteobacteria</taxon>
        <taxon>Campylobacterales</taxon>
        <taxon>Sulfurovaceae</taxon>
        <taxon>Sulfurovum</taxon>
    </lineage>
</organism>
<sequence>MAKITRRGFIKGAAVMSAAPFLTEANEKKPETLKFIHITDSHMDLSNNESVDAMILMVEFINKNHKDLDFVLFGGDNFNNNVEGNKDALAYKEIVEKLSCPAYHVRGNKESHPNPDDAIHLEEFKTLFVSSPALKVNGKDWLLETKGYALLGLDSCIEGANNGKYTEETMQFAESVLKTGKPTIILNHHPYTNYWKGTDPKDIHKYVLNNTEEVQKRLFGFDNLILTLSGHKHIDSVTKINQTNVIVTRGFIRPLDMDMYPMRLVEITEGKVSEKLIYTA</sequence>
<evidence type="ECO:0000313" key="7">
    <source>
        <dbReference type="Proteomes" id="UP000075359"/>
    </source>
</evidence>
<accession>A0A151CE31</accession>
<comment type="similarity">
    <text evidence="4">Belongs to the cyclic nucleotide phosphodiesterase class-III family.</text>
</comment>
<dbReference type="InterPro" id="IPR029052">
    <property type="entry name" value="Metallo-depent_PP-like"/>
</dbReference>
<dbReference type="GO" id="GO:0046872">
    <property type="term" value="F:metal ion binding"/>
    <property type="evidence" value="ECO:0007669"/>
    <property type="project" value="UniProtKB-KW"/>
</dbReference>
<reference evidence="6 7" key="1">
    <citation type="submission" date="2015-11" db="EMBL/GenBank/DDBJ databases">
        <title>Draft genome of Sulfurovum riftiae 1812E, a member of the Epsilonproteobacteria isolated from the tube of the deep-sea hydrothermal vent tubewom Riftia pachyptila.</title>
        <authorList>
            <person name="Vetriani C."/>
            <person name="Giovannelli D."/>
        </authorList>
    </citation>
    <scope>NUCLEOTIDE SEQUENCE [LARGE SCALE GENOMIC DNA]</scope>
    <source>
        <strain evidence="6 7">1812E</strain>
    </source>
</reference>
<evidence type="ECO:0000256" key="3">
    <source>
        <dbReference type="ARBA" id="ARBA00023004"/>
    </source>
</evidence>
<dbReference type="Pfam" id="PF00149">
    <property type="entry name" value="Metallophos"/>
    <property type="match status" value="1"/>
</dbReference>
<evidence type="ECO:0000313" key="6">
    <source>
        <dbReference type="EMBL" id="KYJ85503.1"/>
    </source>
</evidence>
<dbReference type="GO" id="GO:0016787">
    <property type="term" value="F:hydrolase activity"/>
    <property type="evidence" value="ECO:0007669"/>
    <property type="project" value="UniProtKB-KW"/>
</dbReference>
<comment type="caution">
    <text evidence="6">The sequence shown here is derived from an EMBL/GenBank/DDBJ whole genome shotgun (WGS) entry which is preliminary data.</text>
</comment>
<dbReference type="EMBL" id="LNKT01000072">
    <property type="protein sequence ID" value="KYJ85503.1"/>
    <property type="molecule type" value="Genomic_DNA"/>
</dbReference>
<dbReference type="AlphaFoldDB" id="A0A151CE31"/>
<dbReference type="PANTHER" id="PTHR42988:SF2">
    <property type="entry name" value="CYCLIC NUCLEOTIDE PHOSPHODIESTERASE CBUA0032-RELATED"/>
    <property type="match status" value="1"/>
</dbReference>
<gene>
    <name evidence="6" type="ORF">AS592_04105</name>
</gene>
<protein>
    <recommendedName>
        <fullName evidence="5">Calcineurin-like phosphoesterase domain-containing protein</fullName>
    </recommendedName>
</protein>
<evidence type="ECO:0000256" key="4">
    <source>
        <dbReference type="ARBA" id="ARBA00025742"/>
    </source>
</evidence>
<dbReference type="Proteomes" id="UP000075359">
    <property type="component" value="Unassembled WGS sequence"/>
</dbReference>
<keyword evidence="3" id="KW-0408">Iron</keyword>
<proteinExistence type="inferred from homology"/>
<keyword evidence="1" id="KW-0479">Metal-binding</keyword>
<dbReference type="Gene3D" id="3.60.21.10">
    <property type="match status" value="1"/>
</dbReference>
<dbReference type="InterPro" id="IPR004843">
    <property type="entry name" value="Calcineurin-like_PHP"/>
</dbReference>
<dbReference type="STRING" id="1630136.AS592_04105"/>
<feature type="domain" description="Calcineurin-like phosphoesterase" evidence="5">
    <location>
        <begin position="33"/>
        <end position="234"/>
    </location>
</feature>
<evidence type="ECO:0000256" key="2">
    <source>
        <dbReference type="ARBA" id="ARBA00022801"/>
    </source>
</evidence>
<keyword evidence="2" id="KW-0378">Hydrolase</keyword>
<keyword evidence="7" id="KW-1185">Reference proteome</keyword>